<feature type="transmembrane region" description="Helical" evidence="5">
    <location>
        <begin position="128"/>
        <end position="146"/>
    </location>
</feature>
<comment type="caution">
    <text evidence="7">The sequence shown here is derived from an EMBL/GenBank/DDBJ whole genome shotgun (WGS) entry which is preliminary data.</text>
</comment>
<evidence type="ECO:0000259" key="6">
    <source>
        <dbReference type="Pfam" id="PF06271"/>
    </source>
</evidence>
<dbReference type="InterPro" id="IPR010432">
    <property type="entry name" value="RDD"/>
</dbReference>
<evidence type="ECO:0000256" key="3">
    <source>
        <dbReference type="ARBA" id="ARBA00022989"/>
    </source>
</evidence>
<keyword evidence="8" id="KW-1185">Reference proteome</keyword>
<protein>
    <submittedName>
        <fullName evidence="7">RDD family protein</fullName>
    </submittedName>
</protein>
<evidence type="ECO:0000313" key="8">
    <source>
        <dbReference type="Proteomes" id="UP000809349"/>
    </source>
</evidence>
<reference evidence="7 8" key="2">
    <citation type="submission" date="2021-08" db="EMBL/GenBank/DDBJ databases">
        <title>Massilia sp. R798.</title>
        <authorList>
            <person name="Baek J.H."/>
            <person name="Jung H.S."/>
            <person name="Kim K.R."/>
            <person name="Jeon C.O."/>
        </authorList>
    </citation>
    <scope>NUCLEOTIDE SEQUENCE [LARGE SCALE GENOMIC DNA]</scope>
    <source>
        <strain evidence="7 8">R798</strain>
    </source>
</reference>
<proteinExistence type="predicted"/>
<dbReference type="Proteomes" id="UP000809349">
    <property type="component" value="Unassembled WGS sequence"/>
</dbReference>
<keyword evidence="4 5" id="KW-0472">Membrane</keyword>
<keyword evidence="2 5" id="KW-0812">Transmembrane</keyword>
<gene>
    <name evidence="7" type="ORF">I4X03_013715</name>
</gene>
<dbReference type="RefSeq" id="WP_223468806.1">
    <property type="nucleotide sequence ID" value="NZ_JAFBIL020000005.1"/>
</dbReference>
<evidence type="ECO:0000256" key="1">
    <source>
        <dbReference type="ARBA" id="ARBA00004141"/>
    </source>
</evidence>
<comment type="subcellular location">
    <subcellularLocation>
        <location evidence="1">Membrane</location>
        <topology evidence="1">Multi-pass membrane protein</topology>
    </subcellularLocation>
</comment>
<dbReference type="Pfam" id="PF06271">
    <property type="entry name" value="RDD"/>
    <property type="match status" value="1"/>
</dbReference>
<accession>A0ABS7SQU7</accession>
<feature type="transmembrane region" description="Helical" evidence="5">
    <location>
        <begin position="20"/>
        <end position="41"/>
    </location>
</feature>
<evidence type="ECO:0000256" key="5">
    <source>
        <dbReference type="SAM" id="Phobius"/>
    </source>
</evidence>
<evidence type="ECO:0000256" key="4">
    <source>
        <dbReference type="ARBA" id="ARBA00023136"/>
    </source>
</evidence>
<feature type="transmembrane region" description="Helical" evidence="5">
    <location>
        <begin position="53"/>
        <end position="79"/>
    </location>
</feature>
<organism evidence="7 8">
    <name type="scientific">Massilia soli</name>
    <dbReference type="NCBI Taxonomy" id="2792854"/>
    <lineage>
        <taxon>Bacteria</taxon>
        <taxon>Pseudomonadati</taxon>
        <taxon>Pseudomonadota</taxon>
        <taxon>Betaproteobacteria</taxon>
        <taxon>Burkholderiales</taxon>
        <taxon>Oxalobacteraceae</taxon>
        <taxon>Telluria group</taxon>
        <taxon>Massilia</taxon>
    </lineage>
</organism>
<name>A0ABS7SQU7_9BURK</name>
<evidence type="ECO:0000256" key="2">
    <source>
        <dbReference type="ARBA" id="ARBA00022692"/>
    </source>
</evidence>
<keyword evidence="3 5" id="KW-1133">Transmembrane helix</keyword>
<feature type="transmembrane region" description="Helical" evidence="5">
    <location>
        <begin position="100"/>
        <end position="122"/>
    </location>
</feature>
<sequence>MQNSKPLVVTPTLKRRFICLVYEAFLLTAVVMFALFVFLFLTQKLQGGPVQEYGRQIVLFLASGAYFIHSWTGSGHTLAMKTWRIKLVKVGHAAVPFKTALLRYVFAWGWVFPALAICYAFGLTSKAQVSAALAINIVLWGLSALVDRDGQFLHDRLAGTRLIQLPKPVKAQKAKAAVS</sequence>
<evidence type="ECO:0000313" key="7">
    <source>
        <dbReference type="EMBL" id="MBZ2208319.1"/>
    </source>
</evidence>
<feature type="domain" description="RDD" evidence="6">
    <location>
        <begin position="11"/>
        <end position="159"/>
    </location>
</feature>
<dbReference type="EMBL" id="JAFBIL020000005">
    <property type="protein sequence ID" value="MBZ2208319.1"/>
    <property type="molecule type" value="Genomic_DNA"/>
</dbReference>
<reference evidence="7 8" key="1">
    <citation type="submission" date="2021-01" db="EMBL/GenBank/DDBJ databases">
        <authorList>
            <person name="Ruan W."/>
            <person name="Khan S.A."/>
            <person name="Jeon C.O."/>
        </authorList>
    </citation>
    <scope>NUCLEOTIDE SEQUENCE [LARGE SCALE GENOMIC DNA]</scope>
    <source>
        <strain evidence="7 8">R798</strain>
    </source>
</reference>